<keyword evidence="5" id="KW-1185">Reference proteome</keyword>
<dbReference type="GO" id="GO:0016020">
    <property type="term" value="C:membrane"/>
    <property type="evidence" value="ECO:0007669"/>
    <property type="project" value="UniProtKB-SubCell"/>
</dbReference>
<accession>A0A5B1LQK8</accession>
<evidence type="ECO:0000256" key="1">
    <source>
        <dbReference type="ARBA" id="ARBA00004370"/>
    </source>
</evidence>
<keyword evidence="3" id="KW-1133">Transmembrane helix</keyword>
<reference evidence="4 5" key="1">
    <citation type="submission" date="2019-09" db="EMBL/GenBank/DDBJ databases">
        <title>Nocardioides panacisoli sp. nov., isolated from the soil of a ginseng field.</title>
        <authorList>
            <person name="Cho C."/>
        </authorList>
    </citation>
    <scope>NUCLEOTIDE SEQUENCE [LARGE SCALE GENOMIC DNA]</scope>
    <source>
        <strain evidence="4 5">BN130099</strain>
    </source>
</reference>
<dbReference type="AlphaFoldDB" id="A0A5B1LQK8"/>
<evidence type="ECO:0000256" key="3">
    <source>
        <dbReference type="SAM" id="Phobius"/>
    </source>
</evidence>
<dbReference type="EMBL" id="VUJV01000001">
    <property type="protein sequence ID" value="KAA1421887.1"/>
    <property type="molecule type" value="Genomic_DNA"/>
</dbReference>
<name>A0A5B1LQK8_9ACTN</name>
<dbReference type="PANTHER" id="PTHR37042:SF4">
    <property type="entry name" value="OUTER MEMBRANE PROTEIN RV1973"/>
    <property type="match status" value="1"/>
</dbReference>
<comment type="subcellular location">
    <subcellularLocation>
        <location evidence="1">Membrane</location>
    </subcellularLocation>
</comment>
<dbReference type="Proteomes" id="UP000325003">
    <property type="component" value="Unassembled WGS sequence"/>
</dbReference>
<gene>
    <name evidence="4" type="ORF">F0U44_06365</name>
</gene>
<sequence>MITATEEKTAPTVKVSRLEPSLKLGPASFGWRWWLAPLVLAAVAATLFVVNGRHDVDLESGDQARAAVVGHVEELLSYDYRTIGDEAGDEGKWLTGSFADDYAALVTDEIAPAAQKVKVTTEASVSASGVVSADGDEVELLLFVTVTTRSSELAEPRITGSRLVVTAKNVDGDWLISALDPV</sequence>
<feature type="transmembrane region" description="Helical" evidence="3">
    <location>
        <begin position="31"/>
        <end position="50"/>
    </location>
</feature>
<evidence type="ECO:0000313" key="4">
    <source>
        <dbReference type="EMBL" id="KAA1421887.1"/>
    </source>
</evidence>
<evidence type="ECO:0000313" key="5">
    <source>
        <dbReference type="Proteomes" id="UP000325003"/>
    </source>
</evidence>
<dbReference type="RefSeq" id="WP_149727348.1">
    <property type="nucleotide sequence ID" value="NZ_VUJV01000001.1"/>
</dbReference>
<proteinExistence type="predicted"/>
<comment type="caution">
    <text evidence="4">The sequence shown here is derived from an EMBL/GenBank/DDBJ whole genome shotgun (WGS) entry which is preliminary data.</text>
</comment>
<reference evidence="4 5" key="2">
    <citation type="submission" date="2019-09" db="EMBL/GenBank/DDBJ databases">
        <authorList>
            <person name="Jin C."/>
        </authorList>
    </citation>
    <scope>NUCLEOTIDE SEQUENCE [LARGE SCALE GENOMIC DNA]</scope>
    <source>
        <strain evidence="4 5">BN130099</strain>
    </source>
</reference>
<evidence type="ECO:0008006" key="6">
    <source>
        <dbReference type="Google" id="ProtNLM"/>
    </source>
</evidence>
<dbReference type="PANTHER" id="PTHR37042">
    <property type="entry name" value="OUTER MEMBRANE PROTEIN RV1973"/>
    <property type="match status" value="1"/>
</dbReference>
<keyword evidence="3" id="KW-0812">Transmembrane</keyword>
<organism evidence="4 5">
    <name type="scientific">Nocardioides humilatus</name>
    <dbReference type="NCBI Taxonomy" id="2607660"/>
    <lineage>
        <taxon>Bacteria</taxon>
        <taxon>Bacillati</taxon>
        <taxon>Actinomycetota</taxon>
        <taxon>Actinomycetes</taxon>
        <taxon>Propionibacteriales</taxon>
        <taxon>Nocardioidaceae</taxon>
        <taxon>Nocardioides</taxon>
    </lineage>
</organism>
<evidence type="ECO:0000256" key="2">
    <source>
        <dbReference type="ARBA" id="ARBA00023136"/>
    </source>
</evidence>
<protein>
    <recommendedName>
        <fullName evidence="6">Mce-associated membrane protein</fullName>
    </recommendedName>
</protein>
<keyword evidence="2 3" id="KW-0472">Membrane</keyword>